<dbReference type="GO" id="GO:0000981">
    <property type="term" value="F:DNA-binding transcription factor activity, RNA polymerase II-specific"/>
    <property type="evidence" value="ECO:0007669"/>
    <property type="project" value="InterPro"/>
</dbReference>
<dbReference type="OrthoDB" id="4835445at2759"/>
<evidence type="ECO:0000256" key="1">
    <source>
        <dbReference type="ARBA" id="ARBA00004123"/>
    </source>
</evidence>
<dbReference type="InterPro" id="IPR021858">
    <property type="entry name" value="Fun_TF"/>
</dbReference>
<accession>N1QEL5</accession>
<feature type="region of interest" description="Disordered" evidence="3">
    <location>
        <begin position="149"/>
        <end position="196"/>
    </location>
</feature>
<keyword evidence="2" id="KW-0539">Nucleus</keyword>
<evidence type="ECO:0000259" key="4">
    <source>
        <dbReference type="PROSITE" id="PS50048"/>
    </source>
</evidence>
<sequence>MEQSTEVKPVKSRHGCGACRKKRMKCDEGKPRCRNCAYRKIDCPGYARDLKWSTKYERFKPAKQKPLRSLSPLQNRFQEVLHAFSGSPVAEVPSTPAETAPQVIPERLDGDGMIGDAVVTEEARSCASPEFHQVDEQVMAVCDPMSPSETADLYVGGSPSDSGPATTQDQDTTHSEACTAPDAHPPWESREDDDDQQHIQDEEAMADDYETLLTSRSDLASGQDWLTVSSPAPCLWYEDESSEKLMHHYFSSACRVMSCYDSWSNPYRTTIPSLQHSSSHIKACMMGMSASHMANFVHDMAITAIKYQTKAVEEIASSLPIQQPKGRNPIRSASTYEMLLGAIMLGMTSAWYDPTANATASGMHHLAGARSLFQAWSAEQAIFKANGDVDILDREQSFIIGSMAYWECLSSFIADQSLDAIAYLTPFTKIAEGQTIYPNPWTGVATPIFIRMAQVGVLLRQRRILDRLSCLRSTSYVSACLAEGLQAEAKSVLAAVMAYTLPPDESMENTADPSTPLQHLCDVANIYRFTAILELCQAFPCLAVCTIGPTHDALPLSKTTINDTVYDLASNITSMVAALPRDSGTFTVLCIALICAGGAMQSQHVPRPEAAPGSLEGEMARLRRSRPALKELRINLREQIMHTSRRLGLAAMHRAARLIQQVWVQSDLRVQMGGERGKKSIHWMDVMMEMRLETLFG</sequence>
<dbReference type="GO" id="GO:0045944">
    <property type="term" value="P:positive regulation of transcription by RNA polymerase II"/>
    <property type="evidence" value="ECO:0007669"/>
    <property type="project" value="TreeGrafter"/>
</dbReference>
<dbReference type="GeneID" id="27903965"/>
<dbReference type="Pfam" id="PF11951">
    <property type="entry name" value="Fungal_trans_2"/>
    <property type="match status" value="1"/>
</dbReference>
<dbReference type="STRING" id="692275.N1QEL5"/>
<dbReference type="GO" id="GO:0005634">
    <property type="term" value="C:nucleus"/>
    <property type="evidence" value="ECO:0007669"/>
    <property type="project" value="UniProtKB-SubCell"/>
</dbReference>
<dbReference type="PROSITE" id="PS50048">
    <property type="entry name" value="ZN2_CY6_FUNGAL_2"/>
    <property type="match status" value="1"/>
</dbReference>
<organism evidence="5 6">
    <name type="scientific">Sphaerulina musiva (strain SO2202)</name>
    <name type="common">Poplar stem canker fungus</name>
    <name type="synonym">Septoria musiva</name>
    <dbReference type="NCBI Taxonomy" id="692275"/>
    <lineage>
        <taxon>Eukaryota</taxon>
        <taxon>Fungi</taxon>
        <taxon>Dikarya</taxon>
        <taxon>Ascomycota</taxon>
        <taxon>Pezizomycotina</taxon>
        <taxon>Dothideomycetes</taxon>
        <taxon>Dothideomycetidae</taxon>
        <taxon>Mycosphaerellales</taxon>
        <taxon>Mycosphaerellaceae</taxon>
        <taxon>Sphaerulina</taxon>
    </lineage>
</organism>
<dbReference type="PANTHER" id="PTHR37534:SF44">
    <property type="entry name" value="ZN(II)2CYS6 TRANSCRIPTION FACTOR (EUROFUNG)"/>
    <property type="match status" value="1"/>
</dbReference>
<dbReference type="GO" id="GO:0000976">
    <property type="term" value="F:transcription cis-regulatory region binding"/>
    <property type="evidence" value="ECO:0007669"/>
    <property type="project" value="TreeGrafter"/>
</dbReference>
<dbReference type="Gene3D" id="4.10.240.10">
    <property type="entry name" value="Zn(2)-C6 fungal-type DNA-binding domain"/>
    <property type="match status" value="1"/>
</dbReference>
<dbReference type="CDD" id="cd00067">
    <property type="entry name" value="GAL4"/>
    <property type="match status" value="1"/>
</dbReference>
<dbReference type="eggNOG" id="ENOG502SPQC">
    <property type="taxonomic scope" value="Eukaryota"/>
</dbReference>
<dbReference type="EMBL" id="KB456269">
    <property type="protein sequence ID" value="EMF09427.1"/>
    <property type="molecule type" value="Genomic_DNA"/>
</dbReference>
<evidence type="ECO:0000313" key="6">
    <source>
        <dbReference type="Proteomes" id="UP000016931"/>
    </source>
</evidence>
<dbReference type="PROSITE" id="PS00463">
    <property type="entry name" value="ZN2_CY6_FUNGAL_1"/>
    <property type="match status" value="1"/>
</dbReference>
<dbReference type="RefSeq" id="XP_016757548.1">
    <property type="nucleotide sequence ID" value="XM_016906828.1"/>
</dbReference>
<comment type="subcellular location">
    <subcellularLocation>
        <location evidence="1">Nucleus</location>
    </subcellularLocation>
</comment>
<dbReference type="SUPFAM" id="SSF57701">
    <property type="entry name" value="Zn2/Cys6 DNA-binding domain"/>
    <property type="match status" value="1"/>
</dbReference>
<keyword evidence="6" id="KW-1185">Reference proteome</keyword>
<reference evidence="5 6" key="1">
    <citation type="journal article" date="2012" name="PLoS Pathog.">
        <title>Diverse lifestyles and strategies of plant pathogenesis encoded in the genomes of eighteen Dothideomycetes fungi.</title>
        <authorList>
            <person name="Ohm R.A."/>
            <person name="Feau N."/>
            <person name="Henrissat B."/>
            <person name="Schoch C.L."/>
            <person name="Horwitz B.A."/>
            <person name="Barry K.W."/>
            <person name="Condon B.J."/>
            <person name="Copeland A.C."/>
            <person name="Dhillon B."/>
            <person name="Glaser F."/>
            <person name="Hesse C.N."/>
            <person name="Kosti I."/>
            <person name="LaButti K."/>
            <person name="Lindquist E.A."/>
            <person name="Lucas S."/>
            <person name="Salamov A.A."/>
            <person name="Bradshaw R.E."/>
            <person name="Ciuffetti L."/>
            <person name="Hamelin R.C."/>
            <person name="Kema G.H.J."/>
            <person name="Lawrence C."/>
            <person name="Scott J.A."/>
            <person name="Spatafora J.W."/>
            <person name="Turgeon B.G."/>
            <person name="de Wit P.J.G.M."/>
            <person name="Zhong S."/>
            <person name="Goodwin S.B."/>
            <person name="Grigoriev I.V."/>
        </authorList>
    </citation>
    <scope>NUCLEOTIDE SEQUENCE [LARGE SCALE GENOMIC DNA]</scope>
    <source>
        <strain evidence="5 6">SO2202</strain>
    </source>
</reference>
<dbReference type="InterPro" id="IPR036864">
    <property type="entry name" value="Zn2-C6_fun-type_DNA-bd_sf"/>
</dbReference>
<dbReference type="Pfam" id="PF00172">
    <property type="entry name" value="Zn_clus"/>
    <property type="match status" value="1"/>
</dbReference>
<dbReference type="OMA" id="PWTGICT"/>
<dbReference type="GO" id="GO:0008270">
    <property type="term" value="F:zinc ion binding"/>
    <property type="evidence" value="ECO:0007669"/>
    <property type="project" value="InterPro"/>
</dbReference>
<dbReference type="Proteomes" id="UP000016931">
    <property type="component" value="Unassembled WGS sequence"/>
</dbReference>
<dbReference type="InterPro" id="IPR001138">
    <property type="entry name" value="Zn2Cys6_DnaBD"/>
</dbReference>
<protein>
    <recommendedName>
        <fullName evidence="4">Zn(2)-C6 fungal-type domain-containing protein</fullName>
    </recommendedName>
</protein>
<dbReference type="AlphaFoldDB" id="N1QEL5"/>
<gene>
    <name evidence="5" type="ORF">SEPMUDRAFT_151451</name>
</gene>
<feature type="domain" description="Zn(2)-C6 fungal-type" evidence="4">
    <location>
        <begin position="15"/>
        <end position="43"/>
    </location>
</feature>
<evidence type="ECO:0000256" key="2">
    <source>
        <dbReference type="ARBA" id="ARBA00023242"/>
    </source>
</evidence>
<dbReference type="SMART" id="SM00066">
    <property type="entry name" value="GAL4"/>
    <property type="match status" value="1"/>
</dbReference>
<dbReference type="PANTHER" id="PTHR37534">
    <property type="entry name" value="TRANSCRIPTIONAL ACTIVATOR PROTEIN UGA3"/>
    <property type="match status" value="1"/>
</dbReference>
<feature type="compositionally biased region" description="Polar residues" evidence="3">
    <location>
        <begin position="159"/>
        <end position="170"/>
    </location>
</feature>
<evidence type="ECO:0000313" key="5">
    <source>
        <dbReference type="EMBL" id="EMF09427.1"/>
    </source>
</evidence>
<evidence type="ECO:0000256" key="3">
    <source>
        <dbReference type="SAM" id="MobiDB-lite"/>
    </source>
</evidence>
<name>N1QEL5_SPHMS</name>
<dbReference type="HOGENOM" id="CLU_014597_0_0_1"/>
<proteinExistence type="predicted"/>